<evidence type="ECO:0000256" key="8">
    <source>
        <dbReference type="ARBA" id="ARBA00023136"/>
    </source>
</evidence>
<evidence type="ECO:0000259" key="11">
    <source>
        <dbReference type="PROSITE" id="PS50850"/>
    </source>
</evidence>
<evidence type="ECO:0000256" key="7">
    <source>
        <dbReference type="ARBA" id="ARBA00022989"/>
    </source>
</evidence>
<dbReference type="Proteomes" id="UP001326613">
    <property type="component" value="Chromosome"/>
</dbReference>
<dbReference type="PROSITE" id="PS00217">
    <property type="entry name" value="SUGAR_TRANSPORT_2"/>
    <property type="match status" value="1"/>
</dbReference>
<feature type="transmembrane region" description="Helical" evidence="10">
    <location>
        <begin position="81"/>
        <end position="100"/>
    </location>
</feature>
<keyword evidence="6" id="KW-0769">Symport</keyword>
<feature type="transmembrane region" description="Helical" evidence="10">
    <location>
        <begin position="49"/>
        <end position="74"/>
    </location>
</feature>
<comment type="subcellular location">
    <subcellularLocation>
        <location evidence="1">Cell inner membrane</location>
        <topology evidence="1">Multi-pass membrane protein</topology>
    </subcellularLocation>
</comment>
<feature type="transmembrane region" description="Helical" evidence="10">
    <location>
        <begin position="366"/>
        <end position="385"/>
    </location>
</feature>
<name>A0ABZ0US60_9RICK</name>
<dbReference type="EMBL" id="CP112932">
    <property type="protein sequence ID" value="WPY00874.1"/>
    <property type="molecule type" value="Genomic_DNA"/>
</dbReference>
<sequence length="449" mass="49520">MTKVMNTRRLILSSGIANTFEWYDYALFGHFAPIIGQKFFPDADPSASLLYAFLAFAIGYLMRPIGGIFFGILGDRFGRRAALSAAVVCMSIPTVIMGLLPTYDSIGVTATTLMICVRMLQGLSMGGALTGSISFVIEHTTKKHRGFTGSIAMSGICIGILLGSTASYIVKSTLSVEQFEEWGWRLPFLIGVLIMFAGFYIKNYTEETPLFEQIKDSGNIVRSPFKEVFKNHWADMLVSILINSTGSVIFYLQAIYLMSYLQVNRHFSESEVTNLVNICYIIMAFVTLLTGYLSDLIGRKKIFTIILIIIIVATPTLINICETGDFAAVIIAQIILSILAAAYIGPEPALQAEFYPTNVRNTALSISYNTAVSLFGGTTPYALGLLVHHTGKFTSCIYYIVGCAVISLIALYFYKDRSMESIIDESTEKPGTDKMFTDEKGQMASEYSR</sequence>
<dbReference type="PANTHER" id="PTHR43528">
    <property type="entry name" value="ALPHA-KETOGLUTARATE PERMEASE"/>
    <property type="match status" value="1"/>
</dbReference>
<dbReference type="InterPro" id="IPR036259">
    <property type="entry name" value="MFS_trans_sf"/>
</dbReference>
<feature type="transmembrane region" description="Helical" evidence="10">
    <location>
        <begin position="275"/>
        <end position="293"/>
    </location>
</feature>
<dbReference type="Gene3D" id="1.20.1250.20">
    <property type="entry name" value="MFS general substrate transporter like domains"/>
    <property type="match status" value="2"/>
</dbReference>
<feature type="compositionally biased region" description="Basic and acidic residues" evidence="9">
    <location>
        <begin position="426"/>
        <end position="441"/>
    </location>
</feature>
<feature type="transmembrane region" description="Helical" evidence="10">
    <location>
        <begin position="302"/>
        <end position="320"/>
    </location>
</feature>
<feature type="transmembrane region" description="Helical" evidence="10">
    <location>
        <begin position="236"/>
        <end position="255"/>
    </location>
</feature>
<dbReference type="Pfam" id="PF07690">
    <property type="entry name" value="MFS_1"/>
    <property type="match status" value="1"/>
</dbReference>
<feature type="transmembrane region" description="Helical" evidence="10">
    <location>
        <begin position="397"/>
        <end position="414"/>
    </location>
</feature>
<keyword evidence="8 10" id="KW-0472">Membrane</keyword>
<gene>
    <name evidence="12" type="ORF">Trichorick_00764</name>
</gene>
<evidence type="ECO:0000256" key="3">
    <source>
        <dbReference type="ARBA" id="ARBA00022448"/>
    </source>
</evidence>
<feature type="transmembrane region" description="Helical" evidence="10">
    <location>
        <begin position="326"/>
        <end position="345"/>
    </location>
</feature>
<dbReference type="SUPFAM" id="SSF103473">
    <property type="entry name" value="MFS general substrate transporter"/>
    <property type="match status" value="1"/>
</dbReference>
<evidence type="ECO:0000256" key="4">
    <source>
        <dbReference type="ARBA" id="ARBA00022475"/>
    </source>
</evidence>
<proteinExistence type="inferred from homology"/>
<dbReference type="InterPro" id="IPR051084">
    <property type="entry name" value="H+-coupled_symporters"/>
</dbReference>
<accession>A0ABZ0US60</accession>
<evidence type="ECO:0000256" key="10">
    <source>
        <dbReference type="SAM" id="Phobius"/>
    </source>
</evidence>
<evidence type="ECO:0000313" key="12">
    <source>
        <dbReference type="EMBL" id="WPY00874.1"/>
    </source>
</evidence>
<organism evidence="12 13">
    <name type="scientific">Candidatus Trichorickettsia mobilis</name>
    <dbReference type="NCBI Taxonomy" id="1346319"/>
    <lineage>
        <taxon>Bacteria</taxon>
        <taxon>Pseudomonadati</taxon>
        <taxon>Pseudomonadota</taxon>
        <taxon>Alphaproteobacteria</taxon>
        <taxon>Rickettsiales</taxon>
        <taxon>Rickettsiaceae</taxon>
        <taxon>Rickettsieae</taxon>
        <taxon>Candidatus Trichorickettsia</taxon>
    </lineage>
</organism>
<dbReference type="InterPro" id="IPR005829">
    <property type="entry name" value="Sugar_transporter_CS"/>
</dbReference>
<dbReference type="Pfam" id="PF00083">
    <property type="entry name" value="Sugar_tr"/>
    <property type="match status" value="1"/>
</dbReference>
<keyword evidence="4" id="KW-1003">Cell membrane</keyword>
<dbReference type="PANTHER" id="PTHR43528:SF1">
    <property type="entry name" value="ALPHA-KETOGLUTARATE PERMEASE"/>
    <property type="match status" value="1"/>
</dbReference>
<feature type="transmembrane region" description="Helical" evidence="10">
    <location>
        <begin position="182"/>
        <end position="201"/>
    </location>
</feature>
<evidence type="ECO:0000256" key="5">
    <source>
        <dbReference type="ARBA" id="ARBA00022692"/>
    </source>
</evidence>
<feature type="domain" description="Major facilitator superfamily (MFS) profile" evidence="11">
    <location>
        <begin position="10"/>
        <end position="419"/>
    </location>
</feature>
<comment type="similarity">
    <text evidence="2">Belongs to the major facilitator superfamily. Metabolite:H+ Symporter (MHS) family (TC 2.A.1.6) family.</text>
</comment>
<protein>
    <submittedName>
        <fullName evidence="12">MFS transporter</fullName>
    </submittedName>
</protein>
<evidence type="ECO:0000256" key="9">
    <source>
        <dbReference type="SAM" id="MobiDB-lite"/>
    </source>
</evidence>
<feature type="region of interest" description="Disordered" evidence="9">
    <location>
        <begin position="426"/>
        <end position="449"/>
    </location>
</feature>
<evidence type="ECO:0000313" key="13">
    <source>
        <dbReference type="Proteomes" id="UP001326613"/>
    </source>
</evidence>
<reference evidence="12 13" key="1">
    <citation type="submission" date="2022-10" db="EMBL/GenBank/DDBJ databases">
        <title>Host association and intracellularity evolved multiple times independently in the Rickettsiales.</title>
        <authorList>
            <person name="Castelli M."/>
            <person name="Nardi T."/>
            <person name="Gammuto L."/>
            <person name="Bellinzona G."/>
            <person name="Sabaneyeva E."/>
            <person name="Potekhin A."/>
            <person name="Serra V."/>
            <person name="Petroni G."/>
            <person name="Sassera D."/>
        </authorList>
    </citation>
    <scope>NUCLEOTIDE SEQUENCE [LARGE SCALE GENOMIC DNA]</scope>
    <source>
        <strain evidence="12 13">Kr 154-4</strain>
    </source>
</reference>
<keyword evidence="5 10" id="KW-0812">Transmembrane</keyword>
<evidence type="ECO:0000256" key="2">
    <source>
        <dbReference type="ARBA" id="ARBA00008240"/>
    </source>
</evidence>
<evidence type="ECO:0000256" key="1">
    <source>
        <dbReference type="ARBA" id="ARBA00004429"/>
    </source>
</evidence>
<feature type="transmembrane region" description="Helical" evidence="10">
    <location>
        <begin position="149"/>
        <end position="170"/>
    </location>
</feature>
<dbReference type="InterPro" id="IPR020846">
    <property type="entry name" value="MFS_dom"/>
</dbReference>
<dbReference type="PROSITE" id="PS50850">
    <property type="entry name" value="MFS"/>
    <property type="match status" value="1"/>
</dbReference>
<feature type="transmembrane region" description="Helical" evidence="10">
    <location>
        <begin position="112"/>
        <end position="137"/>
    </location>
</feature>
<keyword evidence="13" id="KW-1185">Reference proteome</keyword>
<keyword evidence="3" id="KW-0813">Transport</keyword>
<dbReference type="InterPro" id="IPR011701">
    <property type="entry name" value="MFS"/>
</dbReference>
<keyword evidence="7 10" id="KW-1133">Transmembrane helix</keyword>
<dbReference type="InterPro" id="IPR005828">
    <property type="entry name" value="MFS_sugar_transport-like"/>
</dbReference>
<evidence type="ECO:0000256" key="6">
    <source>
        <dbReference type="ARBA" id="ARBA00022847"/>
    </source>
</evidence>